<reference evidence="1 2" key="1">
    <citation type="journal article" date="2019" name="PLoS Negl. Trop. Dis.">
        <title>Revisiting the worldwide diversity of Leptospira species in the environment.</title>
        <authorList>
            <person name="Vincent A.T."/>
            <person name="Schiettekatte O."/>
            <person name="Bourhy P."/>
            <person name="Veyrier F.J."/>
            <person name="Picardeau M."/>
        </authorList>
    </citation>
    <scope>NUCLEOTIDE SEQUENCE [LARGE SCALE GENOMIC DNA]</scope>
    <source>
        <strain evidence="1 2">201702444</strain>
    </source>
</reference>
<dbReference type="AlphaFoldDB" id="A0A5F2AY45"/>
<evidence type="ECO:0000313" key="2">
    <source>
        <dbReference type="Proteomes" id="UP000298429"/>
    </source>
</evidence>
<dbReference type="Proteomes" id="UP000298429">
    <property type="component" value="Unassembled WGS sequence"/>
</dbReference>
<dbReference type="OrthoDB" id="880456at2"/>
<comment type="caution">
    <text evidence="1">The sequence shown here is derived from an EMBL/GenBank/DDBJ whole genome shotgun (WGS) entry which is preliminary data.</text>
</comment>
<evidence type="ECO:0000313" key="1">
    <source>
        <dbReference type="EMBL" id="TGL93086.1"/>
    </source>
</evidence>
<organism evidence="1 2">
    <name type="scientific">Leptospira barantonii</name>
    <dbReference type="NCBI Taxonomy" id="2023184"/>
    <lineage>
        <taxon>Bacteria</taxon>
        <taxon>Pseudomonadati</taxon>
        <taxon>Spirochaetota</taxon>
        <taxon>Spirochaetia</taxon>
        <taxon>Leptospirales</taxon>
        <taxon>Leptospiraceae</taxon>
        <taxon>Leptospira</taxon>
    </lineage>
</organism>
<dbReference type="RefSeq" id="WP_135672376.1">
    <property type="nucleotide sequence ID" value="NZ_RQGN01000101.1"/>
</dbReference>
<protein>
    <submittedName>
        <fullName evidence="1">SRPBCC family protein</fullName>
    </submittedName>
</protein>
<accession>A0A5F2AY45</accession>
<gene>
    <name evidence="1" type="ORF">EHQ76_18645</name>
</gene>
<dbReference type="EMBL" id="RQGN01000101">
    <property type="protein sequence ID" value="TGL93086.1"/>
    <property type="molecule type" value="Genomic_DNA"/>
</dbReference>
<name>A0A5F2AY45_9LEPT</name>
<proteinExistence type="predicted"/>
<dbReference type="InterPro" id="IPR023393">
    <property type="entry name" value="START-like_dom_sf"/>
</dbReference>
<dbReference type="SUPFAM" id="SSF55961">
    <property type="entry name" value="Bet v1-like"/>
    <property type="match status" value="1"/>
</dbReference>
<sequence length="140" mass="15610">MKTVLETKHISVSVRVACKTAYRFLSEPTNFPEWASGLCKSIRPGSKGEWIIEAPQGTLKAIFTPENEYGILDHTVILPNGTKIANPLRILHNGEGSEIIFSLFKVADMTSEKFEEDAAWVKKDLGELKILLESKFGEES</sequence>
<dbReference type="Gene3D" id="3.30.530.20">
    <property type="match status" value="1"/>
</dbReference>